<gene>
    <name evidence="1" type="primary">nnrE</name>
    <name evidence="3" type="ORF">IV501_00560</name>
</gene>
<name>A0A934VWS1_9MICO</name>
<sequence length="218" mass="22081">MTAGYSADQVRAAEAPLLTSGVPLMARAAAGLAAAIREVRPERVLLLVGSGDNGGDALFAGVELANDGIPVQILRTGDRVHEAGLARALESGAVEIETLPDRLDGVDGTVADDTVVVDGMLGIGAGAGTPLRGRSRAVVRAILALPQRPRVVAVDIPSGVNPDDGSVADAVQLPADLTVTFGAVKAGLLRGRGAELAGHIRLIEIGLDLTGVTPLIET</sequence>
<dbReference type="Gene3D" id="3.40.50.10260">
    <property type="entry name" value="YjeF N-terminal domain"/>
    <property type="match status" value="1"/>
</dbReference>
<evidence type="ECO:0000259" key="2">
    <source>
        <dbReference type="PROSITE" id="PS51385"/>
    </source>
</evidence>
<dbReference type="InterPro" id="IPR004443">
    <property type="entry name" value="YjeF_N_dom"/>
</dbReference>
<dbReference type="NCBIfam" id="TIGR00197">
    <property type="entry name" value="yjeF_nterm"/>
    <property type="match status" value="1"/>
</dbReference>
<comment type="caution">
    <text evidence="1">Lacks conserved residue(s) required for the propagation of feature annotation.</text>
</comment>
<organism evidence="3 4">
    <name type="scientific">Lacisediminihabitans changchengi</name>
    <dbReference type="NCBI Taxonomy" id="2787634"/>
    <lineage>
        <taxon>Bacteria</taxon>
        <taxon>Bacillati</taxon>
        <taxon>Actinomycetota</taxon>
        <taxon>Actinomycetes</taxon>
        <taxon>Micrococcales</taxon>
        <taxon>Microbacteriaceae</taxon>
        <taxon>Lacisediminihabitans</taxon>
    </lineage>
</organism>
<keyword evidence="1" id="KW-0521">NADP</keyword>
<dbReference type="AlphaFoldDB" id="A0A934VWS1"/>
<protein>
    <recommendedName>
        <fullName evidence="1">NAD(P)H-hydrate epimerase</fullName>
        <ecNumber evidence="1">5.1.99.6</ecNumber>
    </recommendedName>
    <alternativeName>
        <fullName evidence="1">NAD(P)HX epimerase</fullName>
    </alternativeName>
</protein>
<feature type="binding site" evidence="1">
    <location>
        <position position="158"/>
    </location>
    <ligand>
        <name>K(+)</name>
        <dbReference type="ChEBI" id="CHEBI:29103"/>
    </ligand>
</feature>
<comment type="cofactor">
    <cofactor evidence="1">
        <name>K(+)</name>
        <dbReference type="ChEBI" id="CHEBI:29103"/>
    </cofactor>
    <text evidence="1">Binds 1 potassium ion per subunit.</text>
</comment>
<evidence type="ECO:0000313" key="3">
    <source>
        <dbReference type="EMBL" id="MBK4346112.1"/>
    </source>
</evidence>
<dbReference type="EC" id="5.1.99.6" evidence="1"/>
<accession>A0A934VWS1</accession>
<evidence type="ECO:0000256" key="1">
    <source>
        <dbReference type="HAMAP-Rule" id="MF_01966"/>
    </source>
</evidence>
<keyword evidence="1" id="KW-0479">Metal-binding</keyword>
<dbReference type="Proteomes" id="UP000636458">
    <property type="component" value="Unassembled WGS sequence"/>
</dbReference>
<keyword evidence="1" id="KW-0520">NAD</keyword>
<dbReference type="Pfam" id="PF03853">
    <property type="entry name" value="YjeF_N"/>
    <property type="match status" value="1"/>
</dbReference>
<proteinExistence type="inferred from homology"/>
<dbReference type="EMBL" id="JAEPES010000001">
    <property type="protein sequence ID" value="MBK4346112.1"/>
    <property type="molecule type" value="Genomic_DNA"/>
</dbReference>
<comment type="caution">
    <text evidence="3">The sequence shown here is derived from an EMBL/GenBank/DDBJ whole genome shotgun (WGS) entry which is preliminary data.</text>
</comment>
<comment type="function">
    <text evidence="1">Catalyzes the epimerization of the S- and R-forms of NAD(P)HX, a damaged form of NAD(P)H that is a result of enzymatic or heat-dependent hydration. This is a prerequisite for the S-specific NAD(P)H-hydrate dehydratase to allow the repair of both epimers of NAD(P)HX.</text>
</comment>
<dbReference type="GO" id="GO:0052856">
    <property type="term" value="F:NAD(P)HX epimerase activity"/>
    <property type="evidence" value="ECO:0007669"/>
    <property type="project" value="UniProtKB-UniRule"/>
</dbReference>
<dbReference type="RefSeq" id="WP_200554473.1">
    <property type="nucleotide sequence ID" value="NZ_JAEPES010000001.1"/>
</dbReference>
<dbReference type="HAMAP" id="MF_01966">
    <property type="entry name" value="NADHX_epimerase"/>
    <property type="match status" value="1"/>
</dbReference>
<keyword evidence="1 3" id="KW-0413">Isomerase</keyword>
<reference evidence="3" key="1">
    <citation type="submission" date="2021-01" db="EMBL/GenBank/DDBJ databases">
        <title>Lacisediminihabitans sp. nov. strain G11-30, isolated from Antarctic Soil.</title>
        <authorList>
            <person name="Li J."/>
        </authorList>
    </citation>
    <scope>NUCLEOTIDE SEQUENCE</scope>
    <source>
        <strain evidence="3">G11-30</strain>
    </source>
</reference>
<comment type="similarity">
    <text evidence="1">Belongs to the NnrE/AIBP family.</text>
</comment>
<dbReference type="GO" id="GO:0000166">
    <property type="term" value="F:nucleotide binding"/>
    <property type="evidence" value="ECO:0007669"/>
    <property type="project" value="UniProtKB-KW"/>
</dbReference>
<dbReference type="PROSITE" id="PS51385">
    <property type="entry name" value="YJEF_N"/>
    <property type="match status" value="1"/>
</dbReference>
<comment type="catalytic activity">
    <reaction evidence="1">
        <text>(6R)-NADPHX = (6S)-NADPHX</text>
        <dbReference type="Rhea" id="RHEA:32227"/>
        <dbReference type="ChEBI" id="CHEBI:64076"/>
        <dbReference type="ChEBI" id="CHEBI:64077"/>
        <dbReference type="EC" id="5.1.99.6"/>
    </reaction>
</comment>
<keyword evidence="1" id="KW-0547">Nucleotide-binding</keyword>
<feature type="binding site" evidence="1">
    <location>
        <position position="53"/>
    </location>
    <ligand>
        <name>K(+)</name>
        <dbReference type="ChEBI" id="CHEBI:29103"/>
    </ligand>
</feature>
<feature type="binding site" evidence="1">
    <location>
        <position position="118"/>
    </location>
    <ligand>
        <name>K(+)</name>
        <dbReference type="ChEBI" id="CHEBI:29103"/>
    </ligand>
</feature>
<feature type="binding site" evidence="1">
    <location>
        <position position="155"/>
    </location>
    <ligand>
        <name>(6S)-NADPHX</name>
        <dbReference type="ChEBI" id="CHEBI:64076"/>
    </ligand>
</feature>
<feature type="binding site" evidence="1">
    <location>
        <begin position="52"/>
        <end position="56"/>
    </location>
    <ligand>
        <name>(6S)-NADPHX</name>
        <dbReference type="ChEBI" id="CHEBI:64076"/>
    </ligand>
</feature>
<dbReference type="InterPro" id="IPR036652">
    <property type="entry name" value="YjeF_N_dom_sf"/>
</dbReference>
<feature type="domain" description="YjeF N-terminal" evidence="2">
    <location>
        <begin position="10"/>
        <end position="213"/>
    </location>
</feature>
<dbReference type="SUPFAM" id="SSF64153">
    <property type="entry name" value="YjeF N-terminal domain-like"/>
    <property type="match status" value="1"/>
</dbReference>
<comment type="catalytic activity">
    <reaction evidence="1">
        <text>(6R)-NADHX = (6S)-NADHX</text>
        <dbReference type="Rhea" id="RHEA:32215"/>
        <dbReference type="ChEBI" id="CHEBI:64074"/>
        <dbReference type="ChEBI" id="CHEBI:64075"/>
        <dbReference type="EC" id="5.1.99.6"/>
    </reaction>
</comment>
<keyword evidence="4" id="KW-1185">Reference proteome</keyword>
<dbReference type="GO" id="GO:0046872">
    <property type="term" value="F:metal ion binding"/>
    <property type="evidence" value="ECO:0007669"/>
    <property type="project" value="UniProtKB-KW"/>
</dbReference>
<keyword evidence="1" id="KW-0630">Potassium</keyword>
<evidence type="ECO:0000313" key="4">
    <source>
        <dbReference type="Proteomes" id="UP000636458"/>
    </source>
</evidence>